<name>A0ABS0DYL4_9GAMM</name>
<comment type="similarity">
    <text evidence="1 2">Belongs to the phD/YefM antitoxin family.</text>
</comment>
<comment type="caution">
    <text evidence="3">The sequence shown here is derived from an EMBL/GenBank/DDBJ whole genome shotgun (WGS) entry which is preliminary data.</text>
</comment>
<keyword evidence="4" id="KW-1185">Reference proteome</keyword>
<dbReference type="NCBIfam" id="TIGR01552">
    <property type="entry name" value="phd_fam"/>
    <property type="match status" value="1"/>
</dbReference>
<evidence type="ECO:0000313" key="4">
    <source>
        <dbReference type="Proteomes" id="UP000636811"/>
    </source>
</evidence>
<dbReference type="InterPro" id="IPR036165">
    <property type="entry name" value="YefM-like_sf"/>
</dbReference>
<evidence type="ECO:0000256" key="1">
    <source>
        <dbReference type="ARBA" id="ARBA00009981"/>
    </source>
</evidence>
<dbReference type="InterPro" id="IPR006442">
    <property type="entry name" value="Antitoxin_Phd/YefM"/>
</dbReference>
<evidence type="ECO:0000256" key="2">
    <source>
        <dbReference type="RuleBase" id="RU362080"/>
    </source>
</evidence>
<dbReference type="RefSeq" id="WP_195812857.1">
    <property type="nucleotide sequence ID" value="NZ_JADOBI010000001.1"/>
</dbReference>
<reference evidence="3 4" key="1">
    <citation type="submission" date="2020-11" db="EMBL/GenBank/DDBJ databases">
        <title>Taxonomic investigation of Rahnella strains.</title>
        <authorList>
            <person name="Lee S.D."/>
        </authorList>
    </citation>
    <scope>NUCLEOTIDE SEQUENCE [LARGE SCALE GENOMIC DNA]</scope>
    <source>
        <strain evidence="3 4">SAP-17</strain>
    </source>
</reference>
<dbReference type="Gene3D" id="3.40.1620.10">
    <property type="entry name" value="YefM-like domain"/>
    <property type="match status" value="1"/>
</dbReference>
<dbReference type="InterPro" id="IPR051405">
    <property type="entry name" value="phD/YefM_antitoxin"/>
</dbReference>
<evidence type="ECO:0000313" key="3">
    <source>
        <dbReference type="EMBL" id="MBF7977900.1"/>
    </source>
</evidence>
<dbReference type="EMBL" id="JADOBI010000001">
    <property type="protein sequence ID" value="MBF7977900.1"/>
    <property type="molecule type" value="Genomic_DNA"/>
</dbReference>
<sequence>MKEFNYTDARQNLADVIQMAAEGEPVTITRRGKAPAVIISAEEYAAFLKHKLDREFEEMMGIHGDAIRALADR</sequence>
<gene>
    <name evidence="3" type="ORF">IV433_00590</name>
</gene>
<organism evidence="3 4">
    <name type="scientific">Rahnella laticis</name>
    <dbReference type="NCBI Taxonomy" id="2787622"/>
    <lineage>
        <taxon>Bacteria</taxon>
        <taxon>Pseudomonadati</taxon>
        <taxon>Pseudomonadota</taxon>
        <taxon>Gammaproteobacteria</taxon>
        <taxon>Enterobacterales</taxon>
        <taxon>Yersiniaceae</taxon>
        <taxon>Rahnella</taxon>
    </lineage>
</organism>
<dbReference type="Pfam" id="PF02604">
    <property type="entry name" value="PhdYeFM_antitox"/>
    <property type="match status" value="1"/>
</dbReference>
<dbReference type="SUPFAM" id="SSF143120">
    <property type="entry name" value="YefM-like"/>
    <property type="match status" value="1"/>
</dbReference>
<comment type="function">
    <text evidence="2">Antitoxin component of a type II toxin-antitoxin (TA) system.</text>
</comment>
<accession>A0ABS0DYL4</accession>
<dbReference type="PANTHER" id="PTHR33713">
    <property type="entry name" value="ANTITOXIN YAFN-RELATED"/>
    <property type="match status" value="1"/>
</dbReference>
<proteinExistence type="inferred from homology"/>
<dbReference type="Proteomes" id="UP000636811">
    <property type="component" value="Unassembled WGS sequence"/>
</dbReference>
<protein>
    <recommendedName>
        <fullName evidence="2">Antitoxin</fullName>
    </recommendedName>
</protein>
<dbReference type="PANTHER" id="PTHR33713:SF6">
    <property type="entry name" value="ANTITOXIN YEFM"/>
    <property type="match status" value="1"/>
</dbReference>